<organism evidence="3 4">
    <name type="scientific">Aldrovandia affinis</name>
    <dbReference type="NCBI Taxonomy" id="143900"/>
    <lineage>
        <taxon>Eukaryota</taxon>
        <taxon>Metazoa</taxon>
        <taxon>Chordata</taxon>
        <taxon>Craniata</taxon>
        <taxon>Vertebrata</taxon>
        <taxon>Euteleostomi</taxon>
        <taxon>Actinopterygii</taxon>
        <taxon>Neopterygii</taxon>
        <taxon>Teleostei</taxon>
        <taxon>Notacanthiformes</taxon>
        <taxon>Halosauridae</taxon>
        <taxon>Aldrovandia</taxon>
    </lineage>
</organism>
<name>A0AAD7SID9_9TELE</name>
<proteinExistence type="inferred from homology"/>
<dbReference type="InterPro" id="IPR035892">
    <property type="entry name" value="C2_domain_sf"/>
</dbReference>
<dbReference type="GO" id="GO:0005509">
    <property type="term" value="F:calcium ion binding"/>
    <property type="evidence" value="ECO:0007669"/>
    <property type="project" value="TreeGrafter"/>
</dbReference>
<dbReference type="Pfam" id="PF00168">
    <property type="entry name" value="C2"/>
    <property type="match status" value="2"/>
</dbReference>
<dbReference type="PANTHER" id="PTHR10024:SF250">
    <property type="entry name" value="SYNAPTOTAGMIN-13"/>
    <property type="match status" value="1"/>
</dbReference>
<sequence>MIFSTGVVLGATLGTASGILTLCGLLCKSYRKGQLERDHLPDPEKESVLHSAKQFSIKKSTEPIQPRTLLEFPKIYAPKPSVTSPEVINQPEHALDVTNEPAAQETSTTKPNHGNLATEGSEEVFIIHRQDSTKETPCSVELKSGITQSSSFLHPKLHFSLKYHLKKREVHVTVIEAEHVSTDVGCEGYVEGRLGTGTGQEEARTSSKRLTPHVRWDEGLVFPLPKGYEEEGEVALSLHTCDHFSQRSNLGTMRFNLADVGMMSEVDCWADLQPPKKDTSPSAGEILLSISYLPAANRLGVVVMKARGLQSDKLKDTIDLSVKLALKHQSIKLKKKQTRRVKHKMNPVWNEMMMLEVPRQLLAKSSLDLEVLNLAGGGVEMDSMGHCQLGLQASGTGLQHWKQMLDNPRKQIAMWHPLYA</sequence>
<dbReference type="SMART" id="SM00239">
    <property type="entry name" value="C2"/>
    <property type="match status" value="2"/>
</dbReference>
<dbReference type="GO" id="GO:0030276">
    <property type="term" value="F:clathrin binding"/>
    <property type="evidence" value="ECO:0007669"/>
    <property type="project" value="TreeGrafter"/>
</dbReference>
<dbReference type="Proteomes" id="UP001221898">
    <property type="component" value="Unassembled WGS sequence"/>
</dbReference>
<evidence type="ECO:0000259" key="2">
    <source>
        <dbReference type="PROSITE" id="PS50004"/>
    </source>
</evidence>
<dbReference type="GO" id="GO:0005886">
    <property type="term" value="C:plasma membrane"/>
    <property type="evidence" value="ECO:0007669"/>
    <property type="project" value="TreeGrafter"/>
</dbReference>
<dbReference type="GO" id="GO:0005544">
    <property type="term" value="F:calcium-dependent phospholipid binding"/>
    <property type="evidence" value="ECO:0007669"/>
    <property type="project" value="TreeGrafter"/>
</dbReference>
<dbReference type="GO" id="GO:0048791">
    <property type="term" value="P:calcium ion-regulated exocytosis of neurotransmitter"/>
    <property type="evidence" value="ECO:0007669"/>
    <property type="project" value="TreeGrafter"/>
</dbReference>
<dbReference type="Gene3D" id="2.60.40.150">
    <property type="entry name" value="C2 domain"/>
    <property type="match status" value="2"/>
</dbReference>
<dbReference type="GO" id="GO:0001786">
    <property type="term" value="F:phosphatidylserine binding"/>
    <property type="evidence" value="ECO:0007669"/>
    <property type="project" value="TreeGrafter"/>
</dbReference>
<feature type="domain" description="C2" evidence="2">
    <location>
        <begin position="153"/>
        <end position="270"/>
    </location>
</feature>
<dbReference type="PANTHER" id="PTHR10024">
    <property type="entry name" value="SYNAPTOTAGMIN"/>
    <property type="match status" value="1"/>
</dbReference>
<comment type="caution">
    <text evidence="3">The sequence shown here is derived from an EMBL/GenBank/DDBJ whole genome shotgun (WGS) entry which is preliminary data.</text>
</comment>
<evidence type="ECO:0000256" key="1">
    <source>
        <dbReference type="ARBA" id="ARBA00006996"/>
    </source>
</evidence>
<dbReference type="EMBL" id="JAINUG010000061">
    <property type="protein sequence ID" value="KAJ8402925.1"/>
    <property type="molecule type" value="Genomic_DNA"/>
</dbReference>
<dbReference type="GO" id="GO:0030672">
    <property type="term" value="C:synaptic vesicle membrane"/>
    <property type="evidence" value="ECO:0007669"/>
    <property type="project" value="TreeGrafter"/>
</dbReference>
<evidence type="ECO:0000313" key="3">
    <source>
        <dbReference type="EMBL" id="KAJ8402925.1"/>
    </source>
</evidence>
<accession>A0AAD7SID9</accession>
<dbReference type="GO" id="GO:0030424">
    <property type="term" value="C:axon"/>
    <property type="evidence" value="ECO:0007669"/>
    <property type="project" value="TreeGrafter"/>
</dbReference>
<dbReference type="SUPFAM" id="SSF49562">
    <property type="entry name" value="C2 domain (Calcium/lipid-binding domain, CaLB)"/>
    <property type="match status" value="2"/>
</dbReference>
<dbReference type="GO" id="GO:0031045">
    <property type="term" value="C:dense core granule"/>
    <property type="evidence" value="ECO:0007669"/>
    <property type="project" value="TreeGrafter"/>
</dbReference>
<comment type="similarity">
    <text evidence="1">Belongs to the synaptotagmin family.</text>
</comment>
<reference evidence="3" key="1">
    <citation type="journal article" date="2023" name="Science">
        <title>Genome structures resolve the early diversification of teleost fishes.</title>
        <authorList>
            <person name="Parey E."/>
            <person name="Louis A."/>
            <person name="Montfort J."/>
            <person name="Bouchez O."/>
            <person name="Roques C."/>
            <person name="Iampietro C."/>
            <person name="Lluch J."/>
            <person name="Castinel A."/>
            <person name="Donnadieu C."/>
            <person name="Desvignes T."/>
            <person name="Floi Bucao C."/>
            <person name="Jouanno E."/>
            <person name="Wen M."/>
            <person name="Mejri S."/>
            <person name="Dirks R."/>
            <person name="Jansen H."/>
            <person name="Henkel C."/>
            <person name="Chen W.J."/>
            <person name="Zahm M."/>
            <person name="Cabau C."/>
            <person name="Klopp C."/>
            <person name="Thompson A.W."/>
            <person name="Robinson-Rechavi M."/>
            <person name="Braasch I."/>
            <person name="Lecointre G."/>
            <person name="Bobe J."/>
            <person name="Postlethwait J.H."/>
            <person name="Berthelot C."/>
            <person name="Roest Crollius H."/>
            <person name="Guiguen Y."/>
        </authorList>
    </citation>
    <scope>NUCLEOTIDE SEQUENCE</scope>
    <source>
        <strain evidence="3">NC1722</strain>
    </source>
</reference>
<evidence type="ECO:0000313" key="4">
    <source>
        <dbReference type="Proteomes" id="UP001221898"/>
    </source>
</evidence>
<dbReference type="FunFam" id="2.60.40.150:FF:000101">
    <property type="entry name" value="Synaptotagmin 13"/>
    <property type="match status" value="1"/>
</dbReference>
<protein>
    <recommendedName>
        <fullName evidence="2">C2 domain-containing protein</fullName>
    </recommendedName>
</protein>
<gene>
    <name evidence="3" type="ORF">AAFF_G00362390</name>
</gene>
<dbReference type="GO" id="GO:0000149">
    <property type="term" value="F:SNARE binding"/>
    <property type="evidence" value="ECO:0007669"/>
    <property type="project" value="TreeGrafter"/>
</dbReference>
<dbReference type="PROSITE" id="PS50004">
    <property type="entry name" value="C2"/>
    <property type="match status" value="2"/>
</dbReference>
<dbReference type="InterPro" id="IPR000008">
    <property type="entry name" value="C2_dom"/>
</dbReference>
<feature type="domain" description="C2" evidence="2">
    <location>
        <begin position="282"/>
        <end position="416"/>
    </location>
</feature>
<keyword evidence="4" id="KW-1185">Reference proteome</keyword>
<dbReference type="GO" id="GO:0048488">
    <property type="term" value="P:synaptic vesicle endocytosis"/>
    <property type="evidence" value="ECO:0007669"/>
    <property type="project" value="TreeGrafter"/>
</dbReference>
<dbReference type="AlphaFoldDB" id="A0AAD7SID9"/>